<dbReference type="PANTHER" id="PTHR30121">
    <property type="entry name" value="UNCHARACTERIZED PROTEIN YJGR-RELATED"/>
    <property type="match status" value="1"/>
</dbReference>
<evidence type="ECO:0000313" key="3">
    <source>
        <dbReference type="Proteomes" id="UP000292958"/>
    </source>
</evidence>
<dbReference type="OrthoDB" id="9804380at2"/>
<evidence type="ECO:0000313" key="2">
    <source>
        <dbReference type="EMBL" id="RZU35330.1"/>
    </source>
</evidence>
<dbReference type="InterPro" id="IPR043964">
    <property type="entry name" value="P-loop_TraG"/>
</dbReference>
<evidence type="ECO:0000259" key="1">
    <source>
        <dbReference type="Pfam" id="PF19044"/>
    </source>
</evidence>
<sequence length="883" mass="99766">MPMTHAEHEKKLKSSAVCELLPLRDLPNGDNVMVRTNGAFVAGYELRGILAYFATDTDRNQTKSMLEALFRSVPDVSMRLQFRYEISEHLGDLLDSYVQQHRSEQSEVTALDAHRLRMWMEKEHNGFFFENRLHVYFIWDPRIHAKLYHSMQQNRKLGGFTVSQKKAIQRTRKEHETYLAEFESILRGIEGSMEGANLGPRRLSTQDLFEELKHSQHPTRRDRRSFVPGEEMLEYRSAREQATQASILNETETYLNIDGYLYSVISLKELPDATFPGMLQNFSTLGFPVVITGQVVIPDQVKVLKSYKKRLQKMTAAQKDANGNFKSNPEAEVAQAQLIQVQREIISSSLKTAKLSLSVVVRTSQPAVTFADLERSERDLANRTQEVLNAFTHMNGSKAVMETIAKRRIFLGTLPGMSEADKRDQDMLTSNVADLVPVEMPWTGTRRSPLILFETPYRQLIPFSMFDPDLSDANGLLMAKSGGGKTLAAQQMLLMAARANPLISILERGDSYQPLVELMGGEMIEMSLDSNQTINPWDLPQGETKPSNDQISFLKNLTRHMLGENTPPDLDIDLLDSVLLEAIASTYKRCGAKTSNPVPLYGDLAAELAHWQDRDRNQKINAMAQMASTKLRAWVDDGPYARLSDRPTTVKLDNPWLYFNVEKLKDDPRLERAMSLLIAHTATYRASGLSGRPSIVLLDECWALLESPILASVVVQLFRTARKRNASVWGISQTPEDFVGTSNRPNEHGAGIVKNATTKIIGKQPGDMTALREHVHLNETALNQIKTFAHHPKKGHSAEFLIAIGEKAESTHSIRIVPSAVDYWITTTYARERGYRKWWLHKHRQLPLIEAYERLAEQYPRGLAEIGPLSVELSGEMQEALAQ</sequence>
<proteinExistence type="predicted"/>
<dbReference type="Proteomes" id="UP000292958">
    <property type="component" value="Unassembled WGS sequence"/>
</dbReference>
<feature type="domain" description="TraG P-loop" evidence="1">
    <location>
        <begin position="472"/>
        <end position="833"/>
    </location>
</feature>
<dbReference type="Pfam" id="PF11130">
    <property type="entry name" value="TraC_F_IV"/>
    <property type="match status" value="1"/>
</dbReference>
<dbReference type="PANTHER" id="PTHR30121:SF12">
    <property type="entry name" value="TYPE IV SECRETION SYSTEM PROTEIN CAGE"/>
    <property type="match status" value="1"/>
</dbReference>
<protein>
    <submittedName>
        <fullName evidence="2">Type IV secretory pathway VirB4 component</fullName>
    </submittedName>
</protein>
<dbReference type="Gene3D" id="1.10.8.730">
    <property type="match status" value="1"/>
</dbReference>
<dbReference type="RefSeq" id="WP_130424662.1">
    <property type="nucleotide sequence ID" value="NZ_SHKW01000003.1"/>
</dbReference>
<gene>
    <name evidence="2" type="ORF">BDD14_6105</name>
</gene>
<dbReference type="InterPro" id="IPR051162">
    <property type="entry name" value="T4SS_component"/>
</dbReference>
<dbReference type="EMBL" id="SHKW01000003">
    <property type="protein sequence ID" value="RZU35330.1"/>
    <property type="molecule type" value="Genomic_DNA"/>
</dbReference>
<name>A0A4Q7YDY9_9BACT</name>
<keyword evidence="3" id="KW-1185">Reference proteome</keyword>
<accession>A0A4Q7YDY9</accession>
<organism evidence="2 3">
    <name type="scientific">Edaphobacter modestus</name>
    <dbReference type="NCBI Taxonomy" id="388466"/>
    <lineage>
        <taxon>Bacteria</taxon>
        <taxon>Pseudomonadati</taxon>
        <taxon>Acidobacteriota</taxon>
        <taxon>Terriglobia</taxon>
        <taxon>Terriglobales</taxon>
        <taxon>Acidobacteriaceae</taxon>
        <taxon>Edaphobacter</taxon>
    </lineage>
</organism>
<dbReference type="AlphaFoldDB" id="A0A4Q7YDY9"/>
<reference evidence="2 3" key="1">
    <citation type="submission" date="2019-02" db="EMBL/GenBank/DDBJ databases">
        <title>Genomic Encyclopedia of Archaeal and Bacterial Type Strains, Phase II (KMG-II): from individual species to whole genera.</title>
        <authorList>
            <person name="Goeker M."/>
        </authorList>
    </citation>
    <scope>NUCLEOTIDE SEQUENCE [LARGE SCALE GENOMIC DNA]</scope>
    <source>
        <strain evidence="2 3">DSM 18101</strain>
    </source>
</reference>
<dbReference type="InterPro" id="IPR025955">
    <property type="entry name" value="TraC/Conjuga_ATPase"/>
</dbReference>
<comment type="caution">
    <text evidence="2">The sequence shown here is derived from an EMBL/GenBank/DDBJ whole genome shotgun (WGS) entry which is preliminary data.</text>
</comment>
<dbReference type="Pfam" id="PF19044">
    <property type="entry name" value="P-loop_TraG"/>
    <property type="match status" value="1"/>
</dbReference>
<dbReference type="InterPro" id="IPR027417">
    <property type="entry name" value="P-loop_NTPase"/>
</dbReference>
<dbReference type="Gene3D" id="3.40.50.300">
    <property type="entry name" value="P-loop containing nucleotide triphosphate hydrolases"/>
    <property type="match status" value="1"/>
</dbReference>
<dbReference type="SUPFAM" id="SSF52540">
    <property type="entry name" value="P-loop containing nucleoside triphosphate hydrolases"/>
    <property type="match status" value="1"/>
</dbReference>